<dbReference type="InterPro" id="IPR042099">
    <property type="entry name" value="ANL_N_sf"/>
</dbReference>
<dbReference type="InterPro" id="IPR000873">
    <property type="entry name" value="AMP-dep_synth/lig_dom"/>
</dbReference>
<proteinExistence type="predicted"/>
<name>A0ABD5UL80_9EURY</name>
<gene>
    <name evidence="4" type="ORF">ACFQEY_05570</name>
</gene>
<dbReference type="InterPro" id="IPR045851">
    <property type="entry name" value="AMP-bd_C_sf"/>
</dbReference>
<dbReference type="PANTHER" id="PTHR43352:SF1">
    <property type="entry name" value="ANTHRANILATE--COA LIGASE"/>
    <property type="match status" value="1"/>
</dbReference>
<sequence length="551" mass="60969">MYENVPERFVPDSAPEPIYANPSIDYVHNTESLNATYEILERGIEEDDRADDIAIRSLDTGEDITFGELHNRVERFASVLKDAGVEPGDRVFWRLGEIPAAHVVQLATWKVGGVNVPSALPESAREVEYFINDTEASVVIAQADGFEAVEEALENTPSVEDAFVVGDYDSEYRSFNNALTEAEPDTEYADTAPSDAASIFYTGGTTGKPKGCVHPHAAEVTITDLEAGEGRTLGSDDISFCPAPLGHAFGNGEKINFPLRHGASAVLTEQPSPAEMLDIIEEYGVSVFVGAPTMLRMMMNEEDVSERDLSSVRLVVMSGEMFDEQTYDRWVDQTGIENTCNTVGMTPMRHIFLTPYRDGEKIAPGLSVGKPYAGYEAKVVDINDETVDTVRNESGRLAIRGPTTINYWNNIHPDMPDRMEQDSLEDWALLDDAYERDEDGWLWFETRLDNMIVSGGRQIAAPEVEEVLNDHPAVAESAVVGKPDETRGEIVKAFVTLVNDATPDESLVSDLQDHAKSAMAKYKYPREIEFLDELPKDEVGKLQRAQLREQA</sequence>
<dbReference type="SUPFAM" id="SSF56801">
    <property type="entry name" value="Acetyl-CoA synthetase-like"/>
    <property type="match status" value="1"/>
</dbReference>
<dbReference type="Gene3D" id="3.40.50.12780">
    <property type="entry name" value="N-terminal domain of ligase-like"/>
    <property type="match status" value="1"/>
</dbReference>
<feature type="domain" description="AMP-dependent synthetase/ligase" evidence="2">
    <location>
        <begin position="49"/>
        <end position="404"/>
    </location>
</feature>
<dbReference type="Proteomes" id="UP001596333">
    <property type="component" value="Unassembled WGS sequence"/>
</dbReference>
<keyword evidence="5" id="KW-1185">Reference proteome</keyword>
<dbReference type="GO" id="GO:0016874">
    <property type="term" value="F:ligase activity"/>
    <property type="evidence" value="ECO:0007669"/>
    <property type="project" value="UniProtKB-KW"/>
</dbReference>
<dbReference type="EMBL" id="JBHSXI010000005">
    <property type="protein sequence ID" value="MFC6888508.1"/>
    <property type="molecule type" value="Genomic_DNA"/>
</dbReference>
<feature type="domain" description="AMP-binding enzyme C-terminal" evidence="3">
    <location>
        <begin position="463"/>
        <end position="541"/>
    </location>
</feature>
<comment type="caution">
    <text evidence="4">The sequence shown here is derived from an EMBL/GenBank/DDBJ whole genome shotgun (WGS) entry which is preliminary data.</text>
</comment>
<dbReference type="RefSeq" id="WP_379765612.1">
    <property type="nucleotide sequence ID" value="NZ_JBHSXI010000005.1"/>
</dbReference>
<dbReference type="PANTHER" id="PTHR43352">
    <property type="entry name" value="ACETYL-COA SYNTHETASE"/>
    <property type="match status" value="1"/>
</dbReference>
<dbReference type="AlphaFoldDB" id="A0ABD5UL80"/>
<reference evidence="4 5" key="1">
    <citation type="journal article" date="2019" name="Int. J. Syst. Evol. Microbiol.">
        <title>The Global Catalogue of Microorganisms (GCM) 10K type strain sequencing project: providing services to taxonomists for standard genome sequencing and annotation.</title>
        <authorList>
            <consortium name="The Broad Institute Genomics Platform"/>
            <consortium name="The Broad Institute Genome Sequencing Center for Infectious Disease"/>
            <person name="Wu L."/>
            <person name="Ma J."/>
        </authorList>
    </citation>
    <scope>NUCLEOTIDE SEQUENCE [LARGE SCALE GENOMIC DNA]</scope>
    <source>
        <strain evidence="4 5">Y73</strain>
    </source>
</reference>
<dbReference type="PROSITE" id="PS00455">
    <property type="entry name" value="AMP_BINDING"/>
    <property type="match status" value="1"/>
</dbReference>
<keyword evidence="1" id="KW-0436">Ligase</keyword>
<evidence type="ECO:0000313" key="4">
    <source>
        <dbReference type="EMBL" id="MFC6888508.1"/>
    </source>
</evidence>
<accession>A0ABD5UL80</accession>
<evidence type="ECO:0000256" key="1">
    <source>
        <dbReference type="ARBA" id="ARBA00022598"/>
    </source>
</evidence>
<protein>
    <submittedName>
        <fullName evidence="4">Acyl-CoA synthetase</fullName>
    </submittedName>
</protein>
<dbReference type="InterPro" id="IPR020845">
    <property type="entry name" value="AMP-binding_CS"/>
</dbReference>
<organism evidence="4 5">
    <name type="scientific">Halorubrum trueperi</name>
    <dbReference type="NCBI Taxonomy" id="2004704"/>
    <lineage>
        <taxon>Archaea</taxon>
        <taxon>Methanobacteriati</taxon>
        <taxon>Methanobacteriota</taxon>
        <taxon>Stenosarchaea group</taxon>
        <taxon>Halobacteria</taxon>
        <taxon>Halobacteriales</taxon>
        <taxon>Haloferacaceae</taxon>
        <taxon>Halorubrum</taxon>
    </lineage>
</organism>
<dbReference type="Pfam" id="PF00501">
    <property type="entry name" value="AMP-binding"/>
    <property type="match status" value="1"/>
</dbReference>
<evidence type="ECO:0000313" key="5">
    <source>
        <dbReference type="Proteomes" id="UP001596333"/>
    </source>
</evidence>
<evidence type="ECO:0000259" key="2">
    <source>
        <dbReference type="Pfam" id="PF00501"/>
    </source>
</evidence>
<dbReference type="InterPro" id="IPR025110">
    <property type="entry name" value="AMP-bd_C"/>
</dbReference>
<dbReference type="Pfam" id="PF13193">
    <property type="entry name" value="AMP-binding_C"/>
    <property type="match status" value="1"/>
</dbReference>
<evidence type="ECO:0000259" key="3">
    <source>
        <dbReference type="Pfam" id="PF13193"/>
    </source>
</evidence>
<dbReference type="Gene3D" id="3.30.300.30">
    <property type="match status" value="1"/>
</dbReference>